<feature type="transmembrane region" description="Helical" evidence="2">
    <location>
        <begin position="257"/>
        <end position="274"/>
    </location>
</feature>
<dbReference type="Proteomes" id="UP000077248">
    <property type="component" value="Unassembled WGS sequence"/>
</dbReference>
<dbReference type="VEuPathDB" id="FungiDB:CC77DRAFT_1005236"/>
<feature type="transmembrane region" description="Helical" evidence="2">
    <location>
        <begin position="33"/>
        <end position="51"/>
    </location>
</feature>
<gene>
    <name evidence="3" type="ORF">CC77DRAFT_1005236</name>
</gene>
<protein>
    <submittedName>
        <fullName evidence="3">Uncharacterized protein</fullName>
    </submittedName>
</protein>
<feature type="transmembrane region" description="Helical" evidence="2">
    <location>
        <begin position="295"/>
        <end position="314"/>
    </location>
</feature>
<keyword evidence="2" id="KW-0812">Transmembrane</keyword>
<organism evidence="3 4">
    <name type="scientific">Alternaria alternata</name>
    <name type="common">Alternaria rot fungus</name>
    <name type="synonym">Torula alternata</name>
    <dbReference type="NCBI Taxonomy" id="5599"/>
    <lineage>
        <taxon>Eukaryota</taxon>
        <taxon>Fungi</taxon>
        <taxon>Dikarya</taxon>
        <taxon>Ascomycota</taxon>
        <taxon>Pezizomycotina</taxon>
        <taxon>Dothideomycetes</taxon>
        <taxon>Pleosporomycetidae</taxon>
        <taxon>Pleosporales</taxon>
        <taxon>Pleosporineae</taxon>
        <taxon>Pleosporaceae</taxon>
        <taxon>Alternaria</taxon>
        <taxon>Alternaria sect. Alternaria</taxon>
        <taxon>Alternaria alternata complex</taxon>
    </lineage>
</organism>
<keyword evidence="4" id="KW-1185">Reference proteome</keyword>
<evidence type="ECO:0000256" key="2">
    <source>
        <dbReference type="SAM" id="Phobius"/>
    </source>
</evidence>
<feature type="transmembrane region" description="Helical" evidence="2">
    <location>
        <begin position="127"/>
        <end position="148"/>
    </location>
</feature>
<feature type="transmembrane region" description="Helical" evidence="2">
    <location>
        <begin position="155"/>
        <end position="174"/>
    </location>
</feature>
<keyword evidence="2" id="KW-1133">Transmembrane helix</keyword>
<feature type="transmembrane region" description="Helical" evidence="2">
    <location>
        <begin position="180"/>
        <end position="199"/>
    </location>
</feature>
<keyword evidence="2" id="KW-0472">Membrane</keyword>
<feature type="compositionally biased region" description="Polar residues" evidence="1">
    <location>
        <begin position="376"/>
        <end position="390"/>
    </location>
</feature>
<feature type="region of interest" description="Disordered" evidence="1">
    <location>
        <begin position="355"/>
        <end position="390"/>
    </location>
</feature>
<dbReference type="PANTHER" id="PTHR37490:SF1">
    <property type="entry name" value="GLYCOSYLTRANSFERASE 2-LIKE DOMAIN-CONTAINING PROTEIN"/>
    <property type="match status" value="1"/>
</dbReference>
<dbReference type="OMA" id="SIADCQC"/>
<feature type="transmembrane region" description="Helical" evidence="2">
    <location>
        <begin position="219"/>
        <end position="237"/>
    </location>
</feature>
<dbReference type="GeneID" id="29108928"/>
<evidence type="ECO:0000313" key="4">
    <source>
        <dbReference type="Proteomes" id="UP000077248"/>
    </source>
</evidence>
<feature type="transmembrane region" description="Helical" evidence="2">
    <location>
        <begin position="100"/>
        <end position="121"/>
    </location>
</feature>
<dbReference type="EMBL" id="KV441471">
    <property type="protein sequence ID" value="OAG24198.1"/>
    <property type="molecule type" value="Genomic_DNA"/>
</dbReference>
<dbReference type="AlphaFoldDB" id="A0A177DXJ3"/>
<evidence type="ECO:0000313" key="3">
    <source>
        <dbReference type="EMBL" id="OAG24198.1"/>
    </source>
</evidence>
<accession>A0A177DXJ3</accession>
<dbReference type="STRING" id="5599.A0A177DXJ3"/>
<evidence type="ECO:0000256" key="1">
    <source>
        <dbReference type="SAM" id="MobiDB-lite"/>
    </source>
</evidence>
<sequence>MTTRHRLGRTDEATESIFQYQAVCERLQDYRQLVWLACAATSLLTTRHLLIENNLHYPLELFICQIAATAIVASFLHPWRSNVQEASGQEQRRKRTVQGAFLMVASTGLQAVSAFCTVQAVLHTSNLPLLCMITTIAFFAESLVLYVFNYNSRSNAEILSLSLLLPACAGILFMEYRLMVPSLIASILAMLLVGTASALRKLVAKHYPGDRATRSTNAVWLVGMGSLLAFVCAVGNWPGEQWDTFNVSSLPLRTLNALSTAAAFLAGGSILFPLDMQSESPLPGSGLAATQRVRSVTSILAMMAIIGCSTVLSLRRSYTSWQQLSCFLFAILCVCSKDVYDTVWKQAVRRKDPRGSYDLVSRSPRAEPDDEEECGTKSQRAPRTGSQSNSLRSPLISLALVMLWTAFISFNFGQRQFPRVEPHLDLQYEPIGPLEVVISMYKERTEDVAALIAKLESMSQMSEALITIYLKDSEADERQIKQETNAHEVIKLPNVGREAETYLNHIVNRWDSLAERTVFLQADVHNPREFYPFFERYFRANQTGFLNLGWAGILCNSDDCGDKRGWQDETSLFPNLQSRIDDSHRENVLLSYKGQFVVTAARIRGIDKSIYDELWQLLVDENSWAHQEPYLQGRPDSMSQPWFGYTTERIWNLLFQCSDMDVAWRCPTLLSGWRPGGSIADCQCFDSELVE</sequence>
<proteinExistence type="predicted"/>
<reference evidence="3 4" key="1">
    <citation type="submission" date="2016-05" db="EMBL/GenBank/DDBJ databases">
        <title>Comparative analysis of secretome profiles of manganese(II)-oxidizing ascomycete fungi.</title>
        <authorList>
            <consortium name="DOE Joint Genome Institute"/>
            <person name="Zeiner C.A."/>
            <person name="Purvine S.O."/>
            <person name="Zink E.M."/>
            <person name="Wu S."/>
            <person name="Pasa-Tolic L."/>
            <person name="Chaput D.L."/>
            <person name="Haridas S."/>
            <person name="Grigoriev I.V."/>
            <person name="Santelli C.M."/>
            <person name="Hansel C.M."/>
        </authorList>
    </citation>
    <scope>NUCLEOTIDE SEQUENCE [LARGE SCALE GENOMIC DNA]</scope>
    <source>
        <strain evidence="3 4">SRC1lrK2f</strain>
    </source>
</reference>
<dbReference type="RefSeq" id="XP_018389619.1">
    <property type="nucleotide sequence ID" value="XM_018523334.1"/>
</dbReference>
<feature type="transmembrane region" description="Helical" evidence="2">
    <location>
        <begin position="57"/>
        <end position="79"/>
    </location>
</feature>
<dbReference type="InterPro" id="IPR021838">
    <property type="entry name" value="DUF3431"/>
</dbReference>
<dbReference type="KEGG" id="aalt:CC77DRAFT_1005236"/>
<name>A0A177DXJ3_ALTAL</name>
<dbReference type="Pfam" id="PF11913">
    <property type="entry name" value="DUF3431"/>
    <property type="match status" value="1"/>
</dbReference>
<dbReference type="PANTHER" id="PTHR37490">
    <property type="entry name" value="EXPRESSED PROTEIN"/>
    <property type="match status" value="1"/>
</dbReference>